<evidence type="ECO:0000256" key="3">
    <source>
        <dbReference type="ARBA" id="ARBA00022679"/>
    </source>
</evidence>
<keyword evidence="3" id="KW-0808">Transferase</keyword>
<dbReference type="InterPro" id="IPR007719">
    <property type="entry name" value="PCS_N"/>
</dbReference>
<evidence type="ECO:0000256" key="2">
    <source>
        <dbReference type="ARBA" id="ARBA00022539"/>
    </source>
</evidence>
<dbReference type="InterPro" id="IPR040409">
    <property type="entry name" value="PCS-like"/>
</dbReference>
<keyword evidence="5" id="KW-0012">Acyltransferase</keyword>
<keyword evidence="2" id="KW-0104">Cadmium</keyword>
<dbReference type="Pfam" id="PF09328">
    <property type="entry name" value="Phytochelatin_C"/>
    <property type="match status" value="2"/>
</dbReference>
<dbReference type="PROSITE" id="PS51443">
    <property type="entry name" value="PCS"/>
    <property type="match status" value="1"/>
</dbReference>
<dbReference type="Proteomes" id="UP000189703">
    <property type="component" value="Unplaced"/>
</dbReference>
<evidence type="ECO:0000256" key="4">
    <source>
        <dbReference type="ARBA" id="ARBA00022723"/>
    </source>
</evidence>
<keyword evidence="7" id="KW-1185">Reference proteome</keyword>
<dbReference type="AlphaFoldDB" id="A0A1U8Q6N4"/>
<evidence type="ECO:0000313" key="8">
    <source>
        <dbReference type="RefSeq" id="XP_019054468.1"/>
    </source>
</evidence>
<dbReference type="SUPFAM" id="SSF54001">
    <property type="entry name" value="Cysteine proteinases"/>
    <property type="match status" value="1"/>
</dbReference>
<gene>
    <name evidence="8" type="primary">LOC104604383</name>
</gene>
<dbReference type="RefSeq" id="XP_019054468.1">
    <property type="nucleotide sequence ID" value="XM_019198923.1"/>
</dbReference>
<dbReference type="eggNOG" id="KOG0632">
    <property type="taxonomic scope" value="Eukaryota"/>
</dbReference>
<dbReference type="InterPro" id="IPR038765">
    <property type="entry name" value="Papain-like_cys_pep_sf"/>
</dbReference>
<feature type="domain" description="Peptidase C83" evidence="6">
    <location>
        <begin position="78"/>
        <end position="298"/>
    </location>
</feature>
<dbReference type="Gene3D" id="3.90.70.30">
    <property type="entry name" value="Phytochelatin synthase, N-terminal domain"/>
    <property type="match status" value="1"/>
</dbReference>
<reference evidence="8" key="1">
    <citation type="submission" date="2025-08" db="UniProtKB">
        <authorList>
            <consortium name="RefSeq"/>
        </authorList>
    </citation>
    <scope>IDENTIFICATION</scope>
</reference>
<dbReference type="GeneID" id="104604383"/>
<dbReference type="PANTHER" id="PTHR33447:SF2">
    <property type="entry name" value="GLUTATHIONE GAMMA-GLUTAMYLCYSTEINYLTRANSFERASE"/>
    <property type="match status" value="1"/>
</dbReference>
<sequence length="491" mass="55811">MGFAGTKRWVLRTRDTVAMEEHLQENGGLIGSPVSKQIRLIMSSSSKPYPNYMGSAKVRTAAVLQTVKCTQMRTRSPSSNEGFYRRVLPSPPAIEFDSIQGKQLFAEAFQEGHMEGYFKLSPFYQTQSEPAYCGLASLSMVLNALGIDPGRKWKGPWRWFDECMLDCCESLEKIKSEGICLGKLACLAHFNGAKVEAFRTNQSTITDFLKYVMTCTSSEDCLVITTFYRPHLKQTGYGHISPIGGYHSGSDMVLIMDVARFKYLPHWVPLSLLWEAMDTIVETTGHRRGFMLVSRPHKEPSLLYSLGCIHETWIATAKYLLDNIPFLLKLEDFKDVQEILSVTFVSLPINFWEFIKWVEEFRRREERTSVLSREKRRLAIKDQVLGQVHETELYKHVTKWLSSKHSHQIKTTSSNDATSCDGYYLASSDILTVLLLALPPCTWSNLKDAELLKEINSLVSIGSLPCTLQKEVLNLRQHLHFLIRDLGTPTS</sequence>
<dbReference type="GO" id="GO:0010273">
    <property type="term" value="P:detoxification of copper ion"/>
    <property type="evidence" value="ECO:0000318"/>
    <property type="project" value="GO_Central"/>
</dbReference>
<proteinExistence type="predicted"/>
<dbReference type="GO" id="GO:0046938">
    <property type="term" value="P:phytochelatin biosynthetic process"/>
    <property type="evidence" value="ECO:0000318"/>
    <property type="project" value="GO_Central"/>
</dbReference>
<name>A0A1U8Q6N4_NELNU</name>
<dbReference type="Pfam" id="PF05023">
    <property type="entry name" value="Phytochelatin"/>
    <property type="match status" value="1"/>
</dbReference>
<keyword evidence="4" id="KW-0479">Metal-binding</keyword>
<dbReference type="EC" id="2.3.2.15" evidence="1"/>
<evidence type="ECO:0000256" key="1">
    <source>
        <dbReference type="ARBA" id="ARBA00012468"/>
    </source>
</evidence>
<organism evidence="7 8">
    <name type="scientific">Nelumbo nucifera</name>
    <name type="common">Sacred lotus</name>
    <dbReference type="NCBI Taxonomy" id="4432"/>
    <lineage>
        <taxon>Eukaryota</taxon>
        <taxon>Viridiplantae</taxon>
        <taxon>Streptophyta</taxon>
        <taxon>Embryophyta</taxon>
        <taxon>Tracheophyta</taxon>
        <taxon>Spermatophyta</taxon>
        <taxon>Magnoliopsida</taxon>
        <taxon>Proteales</taxon>
        <taxon>Nelumbonaceae</taxon>
        <taxon>Nelumbo</taxon>
    </lineage>
</organism>
<accession>A0A1U8Q6N4</accession>
<dbReference type="GO" id="GO:0016756">
    <property type="term" value="F:glutathione gamma-glutamylcysteinyltransferase activity"/>
    <property type="evidence" value="ECO:0000318"/>
    <property type="project" value="GO_Central"/>
</dbReference>
<protein>
    <recommendedName>
        <fullName evidence="1">glutathione gamma-glutamylcysteinyltransferase</fullName>
        <ecNumber evidence="1">2.3.2.15</ecNumber>
    </recommendedName>
</protein>
<dbReference type="FunFam" id="3.90.70.30:FF:000001">
    <property type="entry name" value="Glutathione gamma-glutamylcysteinyltransferase 1"/>
    <property type="match status" value="1"/>
</dbReference>
<dbReference type="KEGG" id="nnu:104604383"/>
<evidence type="ECO:0000256" key="5">
    <source>
        <dbReference type="ARBA" id="ARBA00023315"/>
    </source>
</evidence>
<dbReference type="PANTHER" id="PTHR33447">
    <property type="entry name" value="GLUTATHIONE GAMMA-GLUTAMYLCYSTEINYLTRANSFERASE"/>
    <property type="match status" value="1"/>
</dbReference>
<dbReference type="OrthoDB" id="448954at2759"/>
<dbReference type="InParanoid" id="A0A1U8Q6N4"/>
<evidence type="ECO:0000313" key="7">
    <source>
        <dbReference type="Proteomes" id="UP000189703"/>
    </source>
</evidence>
<dbReference type="GO" id="GO:0098849">
    <property type="term" value="P:cellular detoxification of cadmium ion"/>
    <property type="evidence" value="ECO:0000318"/>
    <property type="project" value="GO_Central"/>
</dbReference>
<dbReference type="GO" id="GO:0046872">
    <property type="term" value="F:metal ion binding"/>
    <property type="evidence" value="ECO:0007669"/>
    <property type="project" value="UniProtKB-KW"/>
</dbReference>
<dbReference type="InterPro" id="IPR038156">
    <property type="entry name" value="PCS_N_sf"/>
</dbReference>
<dbReference type="InterPro" id="IPR015407">
    <property type="entry name" value="Phytochelatin_synthase_C"/>
</dbReference>
<evidence type="ECO:0000259" key="6">
    <source>
        <dbReference type="PROSITE" id="PS51443"/>
    </source>
</evidence>